<dbReference type="CDD" id="cd04725">
    <property type="entry name" value="OMP_decarboxylase_like"/>
    <property type="match status" value="1"/>
</dbReference>
<evidence type="ECO:0000256" key="5">
    <source>
        <dbReference type="ARBA" id="ARBA00023239"/>
    </source>
</evidence>
<dbReference type="EC" id="4.1.1.23" evidence="7"/>
<comment type="caution">
    <text evidence="9">The sequence shown here is derived from an EMBL/GenBank/DDBJ whole genome shotgun (WGS) entry which is preliminary data.</text>
</comment>
<feature type="active site" description="Proton donor" evidence="7">
    <location>
        <position position="110"/>
    </location>
</feature>
<comment type="catalytic activity">
    <reaction evidence="6 7">
        <text>orotidine 5'-phosphate + H(+) = UMP + CO2</text>
        <dbReference type="Rhea" id="RHEA:11596"/>
        <dbReference type="ChEBI" id="CHEBI:15378"/>
        <dbReference type="ChEBI" id="CHEBI:16526"/>
        <dbReference type="ChEBI" id="CHEBI:57538"/>
        <dbReference type="ChEBI" id="CHEBI:57865"/>
        <dbReference type="EC" id="4.1.1.23"/>
    </reaction>
</comment>
<dbReference type="UniPathway" id="UPA00070">
    <property type="reaction ID" value="UER00120"/>
</dbReference>
<dbReference type="InterPro" id="IPR011995">
    <property type="entry name" value="OMPdecase_type-2"/>
</dbReference>
<dbReference type="PROSITE" id="PS00156">
    <property type="entry name" value="OMPDECASE"/>
    <property type="match status" value="1"/>
</dbReference>
<dbReference type="InterPro" id="IPR011060">
    <property type="entry name" value="RibuloseP-bd_barrel"/>
</dbReference>
<dbReference type="Gene3D" id="3.20.20.70">
    <property type="entry name" value="Aldolase class I"/>
    <property type="match status" value="1"/>
</dbReference>
<proteinExistence type="inferred from homology"/>
<dbReference type="Pfam" id="PF00215">
    <property type="entry name" value="OMPdecase"/>
    <property type="match status" value="1"/>
</dbReference>
<name>W4M594_9BACT</name>
<dbReference type="PATRIC" id="fig|1429439.4.peg.3972"/>
<evidence type="ECO:0000259" key="8">
    <source>
        <dbReference type="SMART" id="SM00934"/>
    </source>
</evidence>
<dbReference type="GO" id="GO:0004590">
    <property type="term" value="F:orotidine-5'-phosphate decarboxylase activity"/>
    <property type="evidence" value="ECO:0007669"/>
    <property type="project" value="UniProtKB-UniRule"/>
</dbReference>
<dbReference type="SMART" id="SM00934">
    <property type="entry name" value="OMPdecase"/>
    <property type="match status" value="1"/>
</dbReference>
<dbReference type="Proteomes" id="UP000019140">
    <property type="component" value="Unassembled WGS sequence"/>
</dbReference>
<dbReference type="InterPro" id="IPR018089">
    <property type="entry name" value="OMPdecase_AS"/>
</dbReference>
<dbReference type="EMBL" id="AZHX01000966">
    <property type="protein sequence ID" value="ETX05370.1"/>
    <property type="molecule type" value="Genomic_DNA"/>
</dbReference>
<dbReference type="InterPro" id="IPR013785">
    <property type="entry name" value="Aldolase_TIM"/>
</dbReference>
<dbReference type="PANTHER" id="PTHR43375:SF1">
    <property type="entry name" value="OROTIDINE 5'-PHOSPHATE DECARBOXYLASE"/>
    <property type="match status" value="1"/>
</dbReference>
<reference evidence="9 10" key="1">
    <citation type="journal article" date="2014" name="Nature">
        <title>An environmental bacterial taxon with a large and distinct metabolic repertoire.</title>
        <authorList>
            <person name="Wilson M.C."/>
            <person name="Mori T."/>
            <person name="Ruckert C."/>
            <person name="Uria A.R."/>
            <person name="Helf M.J."/>
            <person name="Takada K."/>
            <person name="Gernert C."/>
            <person name="Steffens U.A."/>
            <person name="Heycke N."/>
            <person name="Schmitt S."/>
            <person name="Rinke C."/>
            <person name="Helfrich E.J."/>
            <person name="Brachmann A.O."/>
            <person name="Gurgui C."/>
            <person name="Wakimoto T."/>
            <person name="Kracht M."/>
            <person name="Crusemann M."/>
            <person name="Hentschel U."/>
            <person name="Abe I."/>
            <person name="Matsunaga S."/>
            <person name="Kalinowski J."/>
            <person name="Takeyama H."/>
            <person name="Piel J."/>
        </authorList>
    </citation>
    <scope>NUCLEOTIDE SEQUENCE [LARGE SCALE GENOMIC DNA]</scope>
    <source>
        <strain evidence="10">TSY2</strain>
    </source>
</reference>
<evidence type="ECO:0000256" key="6">
    <source>
        <dbReference type="ARBA" id="ARBA00049157"/>
    </source>
</evidence>
<sequence length="316" mass="33950">MALVRFADRLCDAIERKESPVVVGLDPQLDQIPAFLRRACQSVYGTTPRAAAEALWHFNRTLIDAVYDLVPAVKPQLAFYERYGVEGLRTYVRTVRYAREAGLLVIADGKRNDIGPTAAFYADAFLGHASLFGQDVPAEFAADALTVNGYLGGDGIAPFVERAESYGTGLFVLVKTSNPSSGDLQDLDVSGRPLYEHMGALVERWGESTRSACGYSSVGAVVGATYPEQGCRLRALMPHTLFLVPGYGTQGATAADVAGCFDARGRGAVVNASRSICFAFQREPYASRYGAAGYGAAARAATEQMRVEIQRALPRG</sequence>
<dbReference type="GO" id="GO:0044205">
    <property type="term" value="P:'de novo' UMP biosynthetic process"/>
    <property type="evidence" value="ECO:0007669"/>
    <property type="project" value="UniProtKB-UniRule"/>
</dbReference>
<dbReference type="PANTHER" id="PTHR43375">
    <property type="entry name" value="OROTIDINE 5'-PHOSPHATE DECARBOXYLASE"/>
    <property type="match status" value="1"/>
</dbReference>
<dbReference type="NCBIfam" id="TIGR02127">
    <property type="entry name" value="pyrF_sub2"/>
    <property type="match status" value="1"/>
</dbReference>
<keyword evidence="3 7" id="KW-0210">Decarboxylase</keyword>
<evidence type="ECO:0000256" key="3">
    <source>
        <dbReference type="ARBA" id="ARBA00022793"/>
    </source>
</evidence>
<evidence type="ECO:0000256" key="4">
    <source>
        <dbReference type="ARBA" id="ARBA00022975"/>
    </source>
</evidence>
<gene>
    <name evidence="7" type="primary">pyrF</name>
    <name evidence="9" type="ORF">ETSY2_23340</name>
</gene>
<accession>W4M594</accession>
<dbReference type="AlphaFoldDB" id="W4M594"/>
<comment type="similarity">
    <text evidence="2 7">Belongs to the OMP decarboxylase family. Type 2 subfamily.</text>
</comment>
<keyword evidence="10" id="KW-1185">Reference proteome</keyword>
<dbReference type="SUPFAM" id="SSF51366">
    <property type="entry name" value="Ribulose-phoshate binding barrel"/>
    <property type="match status" value="1"/>
</dbReference>
<dbReference type="InterPro" id="IPR001754">
    <property type="entry name" value="OMPdeCOase_dom"/>
</dbReference>
<organism evidence="9 10">
    <name type="scientific">Candidatus Entotheonella gemina</name>
    <dbReference type="NCBI Taxonomy" id="1429439"/>
    <lineage>
        <taxon>Bacteria</taxon>
        <taxon>Pseudomonadati</taxon>
        <taxon>Nitrospinota/Tectimicrobiota group</taxon>
        <taxon>Candidatus Tectimicrobiota</taxon>
        <taxon>Candidatus Entotheonellia</taxon>
        <taxon>Candidatus Entotheonellales</taxon>
        <taxon>Candidatus Entotheonellaceae</taxon>
        <taxon>Candidatus Entotheonella</taxon>
    </lineage>
</organism>
<dbReference type="HAMAP" id="MF_01215">
    <property type="entry name" value="OMPdecase_type2"/>
    <property type="match status" value="1"/>
</dbReference>
<evidence type="ECO:0000256" key="2">
    <source>
        <dbReference type="ARBA" id="ARBA00008847"/>
    </source>
</evidence>
<dbReference type="GO" id="GO:0006207">
    <property type="term" value="P:'de novo' pyrimidine nucleobase biosynthetic process"/>
    <property type="evidence" value="ECO:0007669"/>
    <property type="project" value="InterPro"/>
</dbReference>
<evidence type="ECO:0000256" key="7">
    <source>
        <dbReference type="HAMAP-Rule" id="MF_01215"/>
    </source>
</evidence>
<keyword evidence="4 7" id="KW-0665">Pyrimidine biosynthesis</keyword>
<comment type="pathway">
    <text evidence="1 7">Pyrimidine metabolism; UMP biosynthesis via de novo pathway; UMP from orotate: step 2/2.</text>
</comment>
<feature type="domain" description="Orotidine 5'-phosphate decarboxylase" evidence="8">
    <location>
        <begin position="20"/>
        <end position="289"/>
    </location>
</feature>
<evidence type="ECO:0000313" key="9">
    <source>
        <dbReference type="EMBL" id="ETX05370.1"/>
    </source>
</evidence>
<keyword evidence="5 7" id="KW-0456">Lyase</keyword>
<protein>
    <recommendedName>
        <fullName evidence="7">Orotidine 5'-phosphate decarboxylase</fullName>
        <ecNumber evidence="7">4.1.1.23</ecNumber>
    </recommendedName>
    <alternativeName>
        <fullName evidence="7">OMP decarboxylase</fullName>
        <shortName evidence="7">OMPDCase</shortName>
        <shortName evidence="7">OMPdecase</shortName>
    </alternativeName>
</protein>
<evidence type="ECO:0000256" key="1">
    <source>
        <dbReference type="ARBA" id="ARBA00004861"/>
    </source>
</evidence>
<evidence type="ECO:0000313" key="10">
    <source>
        <dbReference type="Proteomes" id="UP000019140"/>
    </source>
</evidence>
<dbReference type="HOGENOM" id="CLU_060704_1_1_7"/>